<dbReference type="EMBL" id="LCDB01000007">
    <property type="protein sequence ID" value="KKS44519.1"/>
    <property type="molecule type" value="Genomic_DNA"/>
</dbReference>
<accession>A0A0G0Z796</accession>
<organism evidence="2 3">
    <name type="scientific">Candidatus Azambacteria bacterium GW2011_GWB1_42_17</name>
    <dbReference type="NCBI Taxonomy" id="1618615"/>
    <lineage>
        <taxon>Bacteria</taxon>
        <taxon>Candidatus Azamiibacteriota</taxon>
    </lineage>
</organism>
<reference evidence="2 3" key="1">
    <citation type="journal article" date="2015" name="Nature">
        <title>rRNA introns, odd ribosomes, and small enigmatic genomes across a large radiation of phyla.</title>
        <authorList>
            <person name="Brown C.T."/>
            <person name="Hug L.A."/>
            <person name="Thomas B.C."/>
            <person name="Sharon I."/>
            <person name="Castelle C.J."/>
            <person name="Singh A."/>
            <person name="Wilkins M.J."/>
            <person name="Williams K.H."/>
            <person name="Banfield J.F."/>
        </authorList>
    </citation>
    <scope>NUCLEOTIDE SEQUENCE [LARGE SCALE GENOMIC DNA]</scope>
</reference>
<keyword evidence="1" id="KW-0812">Transmembrane</keyword>
<proteinExistence type="predicted"/>
<feature type="transmembrane region" description="Helical" evidence="1">
    <location>
        <begin position="65"/>
        <end position="82"/>
    </location>
</feature>
<evidence type="ECO:0000313" key="2">
    <source>
        <dbReference type="EMBL" id="KKS44519.1"/>
    </source>
</evidence>
<feature type="transmembrane region" description="Helical" evidence="1">
    <location>
        <begin position="119"/>
        <end position="140"/>
    </location>
</feature>
<evidence type="ECO:0000313" key="3">
    <source>
        <dbReference type="Proteomes" id="UP000033986"/>
    </source>
</evidence>
<feature type="transmembrane region" description="Helical" evidence="1">
    <location>
        <begin position="9"/>
        <end position="29"/>
    </location>
</feature>
<dbReference type="AlphaFoldDB" id="A0A0G0Z796"/>
<feature type="transmembrane region" description="Helical" evidence="1">
    <location>
        <begin position="35"/>
        <end position="58"/>
    </location>
</feature>
<keyword evidence="1" id="KW-0472">Membrane</keyword>
<gene>
    <name evidence="2" type="ORF">UV07_C0007G0006</name>
</gene>
<feature type="transmembrane region" description="Helical" evidence="1">
    <location>
        <begin position="88"/>
        <end position="107"/>
    </location>
</feature>
<sequence length="277" mass="31496">MQKIKEKPIFYALWFLTAVVTVFLGFGFMGASYNWWGFGISIWSFITIGIIAFPVITFEKPFKKLIIGLGGLIVFFFIILGFTRGSEALGILFGLAGIFIIFIPLFLVERFRYKKSSVFILILILILELVTASFIAPKYITGRYRTYKQFEIVDDIRGGKYSVSEAINKCGQIRDNNWALNMCNMAIAEKEKDVALCENVVDAPGMGNKNYFISACIRNVARNTHNSSLCYDKHITDDLERDICLFDTGAIKTNEDCLKLSYPYQRQRCEAGARLSY</sequence>
<dbReference type="PATRIC" id="fig|1618615.3.peg.206"/>
<protein>
    <submittedName>
        <fullName evidence="2">Uncharacterized protein</fullName>
    </submittedName>
</protein>
<evidence type="ECO:0000256" key="1">
    <source>
        <dbReference type="SAM" id="Phobius"/>
    </source>
</evidence>
<comment type="caution">
    <text evidence="2">The sequence shown here is derived from an EMBL/GenBank/DDBJ whole genome shotgun (WGS) entry which is preliminary data.</text>
</comment>
<dbReference type="Proteomes" id="UP000033986">
    <property type="component" value="Unassembled WGS sequence"/>
</dbReference>
<name>A0A0G0Z796_9BACT</name>
<keyword evidence="1" id="KW-1133">Transmembrane helix</keyword>